<dbReference type="EMBL" id="PGGW01000011">
    <property type="protein sequence ID" value="PJE99707.1"/>
    <property type="molecule type" value="Genomic_DNA"/>
</dbReference>
<dbReference type="SFLD" id="SFLDG01065">
    <property type="entry name" value="anaerobic_coproporphyrinogen-I"/>
    <property type="match status" value="1"/>
</dbReference>
<gene>
    <name evidence="3" type="ORF">CUT44_04215</name>
</gene>
<dbReference type="GO" id="GO:0003824">
    <property type="term" value="F:catalytic activity"/>
    <property type="evidence" value="ECO:0007669"/>
    <property type="project" value="InterPro"/>
</dbReference>
<dbReference type="PANTHER" id="PTHR13932">
    <property type="entry name" value="COPROPORPHYRINIGEN III OXIDASE"/>
    <property type="match status" value="1"/>
</dbReference>
<dbReference type="GO" id="GO:0006779">
    <property type="term" value="P:porphyrin-containing compound biosynthetic process"/>
    <property type="evidence" value="ECO:0007669"/>
    <property type="project" value="TreeGrafter"/>
</dbReference>
<organism evidence="3 4">
    <name type="scientific">Streptomyces carminius</name>
    <dbReference type="NCBI Taxonomy" id="2665496"/>
    <lineage>
        <taxon>Bacteria</taxon>
        <taxon>Bacillati</taxon>
        <taxon>Actinomycetota</taxon>
        <taxon>Actinomycetes</taxon>
        <taxon>Kitasatosporales</taxon>
        <taxon>Streptomycetaceae</taxon>
        <taxon>Streptomyces</taxon>
    </lineage>
</organism>
<keyword evidence="4" id="KW-1185">Reference proteome</keyword>
<dbReference type="Pfam" id="PF04055">
    <property type="entry name" value="Radical_SAM"/>
    <property type="match status" value="1"/>
</dbReference>
<dbReference type="InterPro" id="IPR034505">
    <property type="entry name" value="Coproporphyrinogen-III_oxidase"/>
</dbReference>
<evidence type="ECO:0000256" key="1">
    <source>
        <dbReference type="ARBA" id="ARBA00017228"/>
    </source>
</evidence>
<comment type="caution">
    <text evidence="3">The sequence shown here is derived from an EMBL/GenBank/DDBJ whole genome shotgun (WGS) entry which is preliminary data.</text>
</comment>
<dbReference type="GO" id="GO:0005737">
    <property type="term" value="C:cytoplasm"/>
    <property type="evidence" value="ECO:0007669"/>
    <property type="project" value="TreeGrafter"/>
</dbReference>
<sequence length="466" mass="50595">MSTAPAAVPATTGPDPYRSPYQSYVYAYPHKTAYRPLPERPALRELWAEERTDALSLYLHIPFCEVRCGFCNLFTRIGAPGGLTGAYLDALERQSGPVREALGEDARFATAAFGGGTPTFLTAAELERLCDIAEERMGADLRAVPLSVEASPATATADRLAVLAGRGTTRLSLGVQSFVDDEARAAVRPQRRSDVEAALARIREAGFPVLNIDLIYGIAGQTATTWRQSLDAALAWEPEELYLYPLYVRPLTGLGRGGTPPESGPAPDPEWDTQRLTLYRLGRDHLLAHGYEQVSMRMFRRAGGPATACDHACQTDGMVGLGCGARSYTARLHYSFDYAVDMRRIRGIIDDYVSRPARDFAHAEHGRWMDTDGPDGADEARRRHLLQSLLQAEGLETAAYTARFGAPPGEHFPAELAAFAGRGWLDTGAAPERLRLSAEGLAHSDAVGPALFSPAVRAAMAGYDLR</sequence>
<feature type="domain" description="Radical SAM core" evidence="2">
    <location>
        <begin position="49"/>
        <end position="292"/>
    </location>
</feature>
<dbReference type="InterPro" id="IPR006638">
    <property type="entry name" value="Elp3/MiaA/NifB-like_rSAM"/>
</dbReference>
<protein>
    <recommendedName>
        <fullName evidence="1">Heme chaperone HemW</fullName>
    </recommendedName>
</protein>
<dbReference type="SMART" id="SM00729">
    <property type="entry name" value="Elp3"/>
    <property type="match status" value="1"/>
</dbReference>
<dbReference type="PROSITE" id="PS51918">
    <property type="entry name" value="RADICAL_SAM"/>
    <property type="match status" value="1"/>
</dbReference>
<dbReference type="InterPro" id="IPR007197">
    <property type="entry name" value="rSAM"/>
</dbReference>
<dbReference type="Proteomes" id="UP000230407">
    <property type="component" value="Unassembled WGS sequence"/>
</dbReference>
<name>A0A2M8M673_9ACTN</name>
<dbReference type="GO" id="GO:0051539">
    <property type="term" value="F:4 iron, 4 sulfur cluster binding"/>
    <property type="evidence" value="ECO:0007669"/>
    <property type="project" value="TreeGrafter"/>
</dbReference>
<dbReference type="NCBIfam" id="NF006067">
    <property type="entry name" value="PRK08208.1"/>
    <property type="match status" value="1"/>
</dbReference>
<evidence type="ECO:0000313" key="4">
    <source>
        <dbReference type="Proteomes" id="UP000230407"/>
    </source>
</evidence>
<reference evidence="3 4" key="1">
    <citation type="submission" date="2017-11" db="EMBL/GenBank/DDBJ databases">
        <title>Streptomyces carmine sp. nov., a novel actinomycete isolated from Sophora alopecuroides in Xinjiang, China.</title>
        <authorList>
            <person name="Wang Y."/>
            <person name="Luo X."/>
            <person name="Wan C."/>
            <person name="Zhang L."/>
        </authorList>
    </citation>
    <scope>NUCLEOTIDE SEQUENCE [LARGE SCALE GENOMIC DNA]</scope>
    <source>
        <strain evidence="3 4">TRM SA0054</strain>
    </source>
</reference>
<dbReference type="SUPFAM" id="SSF102114">
    <property type="entry name" value="Radical SAM enzymes"/>
    <property type="match status" value="1"/>
</dbReference>
<evidence type="ECO:0000313" key="3">
    <source>
        <dbReference type="EMBL" id="PJE99707.1"/>
    </source>
</evidence>
<proteinExistence type="predicted"/>
<evidence type="ECO:0000259" key="2">
    <source>
        <dbReference type="PROSITE" id="PS51918"/>
    </source>
</evidence>
<dbReference type="Gene3D" id="3.30.750.200">
    <property type="match status" value="1"/>
</dbReference>
<dbReference type="PANTHER" id="PTHR13932:SF5">
    <property type="entry name" value="RADICAL S-ADENOSYL METHIONINE DOMAIN-CONTAINING PROTEIN 1, MITOCHONDRIAL"/>
    <property type="match status" value="1"/>
</dbReference>
<dbReference type="AlphaFoldDB" id="A0A2M8M673"/>
<dbReference type="RefSeq" id="WP_100200748.1">
    <property type="nucleotide sequence ID" value="NZ_PGGW01000011.1"/>
</dbReference>
<accession>A0A2M8M673</accession>
<dbReference type="InterPro" id="IPR058240">
    <property type="entry name" value="rSAM_sf"/>
</dbReference>
<dbReference type="SFLD" id="SFLDS00029">
    <property type="entry name" value="Radical_SAM"/>
    <property type="match status" value="1"/>
</dbReference>